<feature type="region of interest" description="Disordered" evidence="2">
    <location>
        <begin position="216"/>
        <end position="248"/>
    </location>
</feature>
<evidence type="ECO:0000256" key="2">
    <source>
        <dbReference type="SAM" id="MobiDB-lite"/>
    </source>
</evidence>
<dbReference type="Proteomes" id="UP000030754">
    <property type="component" value="Unassembled WGS sequence"/>
</dbReference>
<name>U6MIP5_9EIME</name>
<sequence>MKAPILSRDSLSRIHANKRDEMVAYSAKIANLRRTSESEAGQMELNLKILELSREKAAILKERASEELKEEKLKEETQELIKRQLAHAREQCQRTQGQLYPQHQVPQQQQWLHPQQWQQQQHLQPFGSFGEGMQTKPTIHCSAPPPEQLMNPVQSSAPCNAPLPPTAACTAANPLQWGPPHGLYPAAAYSEVSSCRGNSNPQQYLQQQHQLSYGQLPSAGGVHFQRASSLEQPPPLQQQQQQQQPSAFYGEAPDSYAVSAAQMQALQDLASDLEIAEGDISPSEHIANPPWGPQRLPYESSAAAASPPPPAKRTAQWHETAAANKRLPATKAVPKGTHRVQRAAEQPQKQQKRRQEGQANGAAAEANACNLSAAMTAAAAAPAPEISSLDSAQIRALYLLQVCVADAVSLFLLYLHKRISVKKLEASETPQGRATPPVRLPTSHGNDGPAAGGRLAKGRHRSLQQKSSECSFGSCQFEVDF</sequence>
<dbReference type="AlphaFoldDB" id="U6MIP5"/>
<gene>
    <name evidence="3" type="ORF">ENH_00060490</name>
</gene>
<evidence type="ECO:0000313" key="4">
    <source>
        <dbReference type="Proteomes" id="UP000030754"/>
    </source>
</evidence>
<dbReference type="GeneID" id="25476189"/>
<dbReference type="VEuPathDB" id="ToxoDB:ENH_00060490"/>
<keyword evidence="1" id="KW-0175">Coiled coil</keyword>
<dbReference type="OrthoDB" id="10450973at2759"/>
<proteinExistence type="predicted"/>
<dbReference type="RefSeq" id="XP_013432554.1">
    <property type="nucleotide sequence ID" value="XM_013577100.1"/>
</dbReference>
<evidence type="ECO:0000313" key="3">
    <source>
        <dbReference type="EMBL" id="CDJ64087.1"/>
    </source>
</evidence>
<protein>
    <submittedName>
        <fullName evidence="3">Uncharacterized protein</fullName>
    </submittedName>
</protein>
<organism evidence="3 4">
    <name type="scientific">Eimeria necatrix</name>
    <dbReference type="NCBI Taxonomy" id="51315"/>
    <lineage>
        <taxon>Eukaryota</taxon>
        <taxon>Sar</taxon>
        <taxon>Alveolata</taxon>
        <taxon>Apicomplexa</taxon>
        <taxon>Conoidasida</taxon>
        <taxon>Coccidia</taxon>
        <taxon>Eucoccidiorida</taxon>
        <taxon>Eimeriorina</taxon>
        <taxon>Eimeriidae</taxon>
        <taxon>Eimeria</taxon>
    </lineage>
</organism>
<keyword evidence="4" id="KW-1185">Reference proteome</keyword>
<dbReference type="EMBL" id="HG722903">
    <property type="protein sequence ID" value="CDJ64087.1"/>
    <property type="molecule type" value="Genomic_DNA"/>
</dbReference>
<reference evidence="3" key="1">
    <citation type="submission" date="2013-10" db="EMBL/GenBank/DDBJ databases">
        <title>Genomic analysis of the causative agents of coccidiosis in chickens.</title>
        <authorList>
            <person name="Reid A.J."/>
            <person name="Blake D."/>
            <person name="Billington K."/>
            <person name="Browne H."/>
            <person name="Dunn M."/>
            <person name="Hung S."/>
            <person name="Kawahara F."/>
            <person name="Miranda-Saavedra D."/>
            <person name="Mourier T."/>
            <person name="Nagra H."/>
            <person name="Otto T.D."/>
            <person name="Rawlings N."/>
            <person name="Sanchez A."/>
            <person name="Sanders M."/>
            <person name="Subramaniam C."/>
            <person name="Tay Y."/>
            <person name="Dear P."/>
            <person name="Doerig C."/>
            <person name="Gruber A."/>
            <person name="Parkinson J."/>
            <person name="Shirley M."/>
            <person name="Wan K.L."/>
            <person name="Berriman M."/>
            <person name="Tomley F."/>
            <person name="Pain A."/>
        </authorList>
    </citation>
    <scope>NUCLEOTIDE SEQUENCE [LARGE SCALE GENOMIC DNA]</scope>
    <source>
        <strain evidence="3">Houghton</strain>
    </source>
</reference>
<feature type="coiled-coil region" evidence="1">
    <location>
        <begin position="54"/>
        <end position="83"/>
    </location>
</feature>
<evidence type="ECO:0000256" key="1">
    <source>
        <dbReference type="SAM" id="Coils"/>
    </source>
</evidence>
<reference evidence="3" key="2">
    <citation type="submission" date="2013-10" db="EMBL/GenBank/DDBJ databases">
        <authorList>
            <person name="Aslett M."/>
        </authorList>
    </citation>
    <scope>NUCLEOTIDE SEQUENCE [LARGE SCALE GENOMIC DNA]</scope>
    <source>
        <strain evidence="3">Houghton</strain>
    </source>
</reference>
<accession>U6MIP5</accession>
<feature type="region of interest" description="Disordered" evidence="2">
    <location>
        <begin position="426"/>
        <end position="468"/>
    </location>
</feature>
<feature type="region of interest" description="Disordered" evidence="2">
    <location>
        <begin position="281"/>
        <end position="363"/>
    </location>
</feature>